<name>A0A512C1J4_9HYPH</name>
<dbReference type="EMBL" id="BJYU01000150">
    <property type="protein sequence ID" value="GEO18070.1"/>
    <property type="molecule type" value="Genomic_DNA"/>
</dbReference>
<keyword evidence="2" id="KW-1185">Reference proteome</keyword>
<protein>
    <submittedName>
        <fullName evidence="1">Uncharacterized protein</fullName>
    </submittedName>
</protein>
<accession>A0A512C1J4</accession>
<evidence type="ECO:0000313" key="1">
    <source>
        <dbReference type="EMBL" id="GEO18070.1"/>
    </source>
</evidence>
<proteinExistence type="predicted"/>
<sequence>MQYSPSLRTTTISEIERGTCFAFELRNETFFGIAVEPRGGTELALVVVSPGHPSLEGQVGIFDGSVVRNRTLLAFPEARIILPTAREHMHVDFNEFHMPPGALFLAKDALVIAASDGSRSWGFNAADGAIVRGDLTGSAWFSAWEIAVPDIKGEWQTLCHVSTKSSEE</sequence>
<dbReference type="AlphaFoldDB" id="A0A512C1J4"/>
<organism evidence="1 2">
    <name type="scientific">Microvirga aerophila</name>
    <dbReference type="NCBI Taxonomy" id="670291"/>
    <lineage>
        <taxon>Bacteria</taxon>
        <taxon>Pseudomonadati</taxon>
        <taxon>Pseudomonadota</taxon>
        <taxon>Alphaproteobacteria</taxon>
        <taxon>Hyphomicrobiales</taxon>
        <taxon>Methylobacteriaceae</taxon>
        <taxon>Microvirga</taxon>
    </lineage>
</organism>
<comment type="caution">
    <text evidence="1">The sequence shown here is derived from an EMBL/GenBank/DDBJ whole genome shotgun (WGS) entry which is preliminary data.</text>
</comment>
<dbReference type="RefSeq" id="WP_147022835.1">
    <property type="nucleotide sequence ID" value="NZ_BJYU01000150.1"/>
</dbReference>
<dbReference type="Proteomes" id="UP000321085">
    <property type="component" value="Unassembled WGS sequence"/>
</dbReference>
<reference evidence="1 2" key="1">
    <citation type="submission" date="2019-07" db="EMBL/GenBank/DDBJ databases">
        <title>Whole genome shotgun sequence of Microvirga aerophila NBRC 106136.</title>
        <authorList>
            <person name="Hosoyama A."/>
            <person name="Uohara A."/>
            <person name="Ohji S."/>
            <person name="Ichikawa N."/>
        </authorList>
    </citation>
    <scope>NUCLEOTIDE SEQUENCE [LARGE SCALE GENOMIC DNA]</scope>
    <source>
        <strain evidence="1 2">NBRC 106136</strain>
    </source>
</reference>
<evidence type="ECO:0000313" key="2">
    <source>
        <dbReference type="Proteomes" id="UP000321085"/>
    </source>
</evidence>
<gene>
    <name evidence="1" type="ORF">MAE02_57660</name>
</gene>